<keyword evidence="2" id="KW-1185">Reference proteome</keyword>
<reference evidence="1" key="1">
    <citation type="submission" date="2019-07" db="EMBL/GenBank/DDBJ databases">
        <title>Hyphodiscus hymeniophilus genome sequencing and assembly.</title>
        <authorList>
            <person name="Kramer G."/>
            <person name="Nodwell J."/>
        </authorList>
    </citation>
    <scope>NUCLEOTIDE SEQUENCE</scope>
    <source>
        <strain evidence="1">ATCC 34498</strain>
    </source>
</reference>
<dbReference type="OrthoDB" id="3883941at2759"/>
<gene>
    <name evidence="1" type="ORF">D0Z07_7568</name>
</gene>
<protein>
    <recommendedName>
        <fullName evidence="3">Apolipoprotein/apolipophorin</fullName>
    </recommendedName>
</protein>
<proteinExistence type="predicted"/>
<evidence type="ECO:0000313" key="2">
    <source>
        <dbReference type="Proteomes" id="UP000785200"/>
    </source>
</evidence>
<comment type="caution">
    <text evidence="1">The sequence shown here is derived from an EMBL/GenBank/DDBJ whole genome shotgun (WGS) entry which is preliminary data.</text>
</comment>
<name>A0A9P6VEV9_9HELO</name>
<dbReference type="Proteomes" id="UP000785200">
    <property type="component" value="Unassembled WGS sequence"/>
</dbReference>
<accession>A0A9P6VEV9</accession>
<sequence>MMNTRIALRAARSARAPVRYNARRFASTNQQAAAAGGSSGLVGGLAGGAIVFGLGYSYYHFSGAKSIVNAASSTKNQFSKLTQNIQDSAPEPNEALKWLRSTATSYAAFIPGAKSYVDSAFNDLDKVQANHGKEVEDIVNNAYKELKQATKSGMSVETASKTWEILEKTIKQLGELASDSASEILDNHPQLKEKVGGNLDQLKSMADNYGPEAKKQLDDTYQQITDVVKGGVSMESINKVRQLIQEKTEQMKKFGDEAWKKGMEQAKPYLDKNPQVKDIIEKNQDTLKNGNFGELFEQVKDAVSSGNTDQLQQYVKQAGEKYSKMAPNSGGIMDTLAKLQDVAKDHGKEAEEIVKGAYEDIRKVLQKRISEAEKVAAKAGKDAKQ</sequence>
<evidence type="ECO:0008006" key="3">
    <source>
        <dbReference type="Google" id="ProtNLM"/>
    </source>
</evidence>
<dbReference type="AlphaFoldDB" id="A0A9P6VEV9"/>
<dbReference type="EMBL" id="VNKQ01000015">
    <property type="protein sequence ID" value="KAG0646601.1"/>
    <property type="molecule type" value="Genomic_DNA"/>
</dbReference>
<organism evidence="1 2">
    <name type="scientific">Hyphodiscus hymeniophilus</name>
    <dbReference type="NCBI Taxonomy" id="353542"/>
    <lineage>
        <taxon>Eukaryota</taxon>
        <taxon>Fungi</taxon>
        <taxon>Dikarya</taxon>
        <taxon>Ascomycota</taxon>
        <taxon>Pezizomycotina</taxon>
        <taxon>Leotiomycetes</taxon>
        <taxon>Helotiales</taxon>
        <taxon>Hyphodiscaceae</taxon>
        <taxon>Hyphodiscus</taxon>
    </lineage>
</organism>
<evidence type="ECO:0000313" key="1">
    <source>
        <dbReference type="EMBL" id="KAG0646601.1"/>
    </source>
</evidence>